<evidence type="ECO:0000259" key="3">
    <source>
        <dbReference type="PROSITE" id="PS50885"/>
    </source>
</evidence>
<dbReference type="CDD" id="cd01948">
    <property type="entry name" value="EAL"/>
    <property type="match status" value="1"/>
</dbReference>
<evidence type="ECO:0000313" key="6">
    <source>
        <dbReference type="Proteomes" id="UP001224644"/>
    </source>
</evidence>
<dbReference type="Pfam" id="PF12729">
    <property type="entry name" value="4HB_MCP_1"/>
    <property type="match status" value="1"/>
</dbReference>
<dbReference type="SUPFAM" id="SSF55073">
    <property type="entry name" value="Nucleotide cyclase"/>
    <property type="match status" value="1"/>
</dbReference>
<dbReference type="Pfam" id="PF00563">
    <property type="entry name" value="EAL"/>
    <property type="match status" value="1"/>
</dbReference>
<dbReference type="PANTHER" id="PTHR44757">
    <property type="entry name" value="DIGUANYLATE CYCLASE DGCP"/>
    <property type="match status" value="1"/>
</dbReference>
<dbReference type="Gene3D" id="3.30.450.20">
    <property type="entry name" value="PAS domain"/>
    <property type="match status" value="2"/>
</dbReference>
<protein>
    <submittedName>
        <fullName evidence="5">EAL domain-containing protein</fullName>
    </submittedName>
</protein>
<dbReference type="Gene3D" id="3.20.20.450">
    <property type="entry name" value="EAL domain"/>
    <property type="match status" value="1"/>
</dbReference>
<gene>
    <name evidence="5" type="ORF">QWZ12_14255</name>
</gene>
<dbReference type="PROSITE" id="PS50885">
    <property type="entry name" value="HAMP"/>
    <property type="match status" value="1"/>
</dbReference>
<dbReference type="SMART" id="SM00091">
    <property type="entry name" value="PAS"/>
    <property type="match status" value="2"/>
</dbReference>
<dbReference type="RefSeq" id="WP_238227167.1">
    <property type="nucleotide sequence ID" value="NZ_BPQD01000025.1"/>
</dbReference>
<dbReference type="SMART" id="SM00267">
    <property type="entry name" value="GGDEF"/>
    <property type="match status" value="1"/>
</dbReference>
<dbReference type="SMART" id="SM00052">
    <property type="entry name" value="EAL"/>
    <property type="match status" value="1"/>
</dbReference>
<dbReference type="InterPro" id="IPR003660">
    <property type="entry name" value="HAMP_dom"/>
</dbReference>
<name>A0ABT8BIQ2_9HYPH</name>
<feature type="domain" description="EAL" evidence="2">
    <location>
        <begin position="669"/>
        <end position="919"/>
    </location>
</feature>
<dbReference type="SUPFAM" id="SSF158472">
    <property type="entry name" value="HAMP domain-like"/>
    <property type="match status" value="1"/>
</dbReference>
<reference evidence="6" key="1">
    <citation type="journal article" date="2019" name="Int. J. Syst. Evol. Microbiol.">
        <title>The Global Catalogue of Microorganisms (GCM) 10K type strain sequencing project: providing services to taxonomists for standard genome sequencing and annotation.</title>
        <authorList>
            <consortium name="The Broad Institute Genomics Platform"/>
            <consortium name="The Broad Institute Genome Sequencing Center for Infectious Disease"/>
            <person name="Wu L."/>
            <person name="Ma J."/>
        </authorList>
    </citation>
    <scope>NUCLEOTIDE SEQUENCE [LARGE SCALE GENOMIC DNA]</scope>
    <source>
        <strain evidence="6">CECT 7069</strain>
    </source>
</reference>
<dbReference type="InterPro" id="IPR035919">
    <property type="entry name" value="EAL_sf"/>
</dbReference>
<dbReference type="PROSITE" id="PS50883">
    <property type="entry name" value="EAL"/>
    <property type="match status" value="1"/>
</dbReference>
<evidence type="ECO:0000313" key="5">
    <source>
        <dbReference type="EMBL" id="MDN3591763.1"/>
    </source>
</evidence>
<dbReference type="Pfam" id="PF00990">
    <property type="entry name" value="GGDEF"/>
    <property type="match status" value="1"/>
</dbReference>
<dbReference type="SUPFAM" id="SSF141868">
    <property type="entry name" value="EAL domain-like"/>
    <property type="match status" value="1"/>
</dbReference>
<dbReference type="EMBL" id="JAUFPX010000012">
    <property type="protein sequence ID" value="MDN3591763.1"/>
    <property type="molecule type" value="Genomic_DNA"/>
</dbReference>
<dbReference type="InterPro" id="IPR000014">
    <property type="entry name" value="PAS"/>
</dbReference>
<comment type="caution">
    <text evidence="5">The sequence shown here is derived from an EMBL/GenBank/DDBJ whole genome shotgun (WGS) entry which is preliminary data.</text>
</comment>
<dbReference type="Gene3D" id="6.10.340.10">
    <property type="match status" value="1"/>
</dbReference>
<dbReference type="InterPro" id="IPR001633">
    <property type="entry name" value="EAL_dom"/>
</dbReference>
<dbReference type="Proteomes" id="UP001224644">
    <property type="component" value="Unassembled WGS sequence"/>
</dbReference>
<feature type="domain" description="PAS" evidence="1">
    <location>
        <begin position="263"/>
        <end position="305"/>
    </location>
</feature>
<proteinExistence type="predicted"/>
<dbReference type="Pfam" id="PF12860">
    <property type="entry name" value="PAS_7"/>
    <property type="match status" value="3"/>
</dbReference>
<accession>A0ABT8BIQ2</accession>
<dbReference type="PROSITE" id="PS50887">
    <property type="entry name" value="GGDEF"/>
    <property type="match status" value="1"/>
</dbReference>
<feature type="domain" description="HAMP" evidence="3">
    <location>
        <begin position="202"/>
        <end position="254"/>
    </location>
</feature>
<dbReference type="CDD" id="cd06225">
    <property type="entry name" value="HAMP"/>
    <property type="match status" value="1"/>
</dbReference>
<evidence type="ECO:0000259" key="4">
    <source>
        <dbReference type="PROSITE" id="PS50887"/>
    </source>
</evidence>
<feature type="domain" description="GGDEF" evidence="4">
    <location>
        <begin position="527"/>
        <end position="660"/>
    </location>
</feature>
<dbReference type="NCBIfam" id="TIGR00254">
    <property type="entry name" value="GGDEF"/>
    <property type="match status" value="1"/>
</dbReference>
<dbReference type="CDD" id="cd01949">
    <property type="entry name" value="GGDEF"/>
    <property type="match status" value="1"/>
</dbReference>
<evidence type="ECO:0000259" key="2">
    <source>
        <dbReference type="PROSITE" id="PS50883"/>
    </source>
</evidence>
<dbReference type="InterPro" id="IPR029787">
    <property type="entry name" value="Nucleotide_cyclase"/>
</dbReference>
<evidence type="ECO:0000259" key="1">
    <source>
        <dbReference type="PROSITE" id="PS50112"/>
    </source>
</evidence>
<dbReference type="Pfam" id="PF00672">
    <property type="entry name" value="HAMP"/>
    <property type="match status" value="1"/>
</dbReference>
<keyword evidence="6" id="KW-1185">Reference proteome</keyword>
<dbReference type="PANTHER" id="PTHR44757:SF2">
    <property type="entry name" value="BIOFILM ARCHITECTURE MAINTENANCE PROTEIN MBAA"/>
    <property type="match status" value="1"/>
</dbReference>
<sequence length="930" mass="100438">MFGTVRGRITVAFLATSTIMALLGLSAAVSIRHADELVSRTYDNSLMSINYARAAAADFAGMRAANTRGWITNDSALRADLNRRIAALRQSYNESLEIAVERAQSVRASRAATAVASAVEEWLDARLKLSNSPDQEAAWVALDRHAVAANENFDLLINYTAGDGFIYRQEARAVVARETKINLIGTLVAILLSGTVAYALGRRIIRPLADASQIASRIAAGDLSGEIPAGSADEVGRLLAAMGVMRDNIRSAMEQEVAQRLTAEARLADALETSQEGVVVVDAQGHITLTNGQAETDLGLEPGSLAPGITVTQLAAATSDPASLARALLNPADEHGEHRLSDGRWLRIGRSRTLDGGFVAVCSDITLLKDQEARLVSTNLRLDTALDNMSQGLCLFTAEGRLAVVNRRYFEIFDLPPDACILGLPREELACSGGVTNLGRESALPGPDGTIPGRDLRHLENGRIVAISHNSVVGGGLVTTYEDVTERRQAEARIAYMARHDTLTGLPNRAVFGERIDEALAQIGRGNRFSVLCLDLDRFKEVNDTLGHPVGDALLRAVAERLGACVRDTDTVARLGGDEFAVILTDIHRPDDAAVLARHIVEVISAPYTLEGHLVSVGVSIGICFAPGDGSSCEKLIKNADVALYRAKADGRGTWRFFEVEMDIRLQARRALELDLREALANGEFQLHYQPIYDFRAQRIGGFEALVRWIHPTRGLVPPGDFIAIAEEIGLIVPLGAWCLKTACRDAMRWPDGIKVAVNVSAVQFRDEIIVASVRDALADSHLPPKRLELEITESVLLKDNLATLATLHALRRVGVRIAMDDFGTGYSSLSYLRSFPFDKIKIDQSFVRDITPDADSGLIVRAVIGLGASLGMRTTGEGIETEIQFDRLAAEGCDEGQGYFIAKPGPAATVHETITRWSGARLTQSRAVA</sequence>
<dbReference type="InterPro" id="IPR035965">
    <property type="entry name" value="PAS-like_dom_sf"/>
</dbReference>
<dbReference type="Gene3D" id="3.30.70.270">
    <property type="match status" value="1"/>
</dbReference>
<organism evidence="5 6">
    <name type="scientific">Methylobacterium adhaesivum</name>
    <dbReference type="NCBI Taxonomy" id="333297"/>
    <lineage>
        <taxon>Bacteria</taxon>
        <taxon>Pseudomonadati</taxon>
        <taxon>Pseudomonadota</taxon>
        <taxon>Alphaproteobacteria</taxon>
        <taxon>Hyphomicrobiales</taxon>
        <taxon>Methylobacteriaceae</taxon>
        <taxon>Methylobacterium</taxon>
    </lineage>
</organism>
<dbReference type="PROSITE" id="PS50112">
    <property type="entry name" value="PAS"/>
    <property type="match status" value="1"/>
</dbReference>
<dbReference type="InterPro" id="IPR024478">
    <property type="entry name" value="HlyB_4HB_MCP"/>
</dbReference>
<dbReference type="InterPro" id="IPR000160">
    <property type="entry name" value="GGDEF_dom"/>
</dbReference>
<dbReference type="InterPro" id="IPR052155">
    <property type="entry name" value="Biofilm_reg_signaling"/>
</dbReference>
<dbReference type="InterPro" id="IPR043128">
    <property type="entry name" value="Rev_trsase/Diguanyl_cyclase"/>
</dbReference>
<dbReference type="SUPFAM" id="SSF55785">
    <property type="entry name" value="PYP-like sensor domain (PAS domain)"/>
    <property type="match status" value="2"/>
</dbReference>
<dbReference type="SMART" id="SM00304">
    <property type="entry name" value="HAMP"/>
    <property type="match status" value="1"/>
</dbReference>